<dbReference type="GeneID" id="54289929"/>
<feature type="region of interest" description="Disordered" evidence="1">
    <location>
        <begin position="93"/>
        <end position="152"/>
    </location>
</feature>
<feature type="compositionally biased region" description="Basic and acidic residues" evidence="1">
    <location>
        <begin position="108"/>
        <end position="118"/>
    </location>
</feature>
<dbReference type="AlphaFoldDB" id="A0A6A5X7G0"/>
<organism evidence="2 3">
    <name type="scientific">Aaosphaeria arxii CBS 175.79</name>
    <dbReference type="NCBI Taxonomy" id="1450172"/>
    <lineage>
        <taxon>Eukaryota</taxon>
        <taxon>Fungi</taxon>
        <taxon>Dikarya</taxon>
        <taxon>Ascomycota</taxon>
        <taxon>Pezizomycotina</taxon>
        <taxon>Dothideomycetes</taxon>
        <taxon>Pleosporomycetidae</taxon>
        <taxon>Pleosporales</taxon>
        <taxon>Pleosporales incertae sedis</taxon>
        <taxon>Aaosphaeria</taxon>
    </lineage>
</organism>
<protein>
    <submittedName>
        <fullName evidence="2">Uncharacterized protein</fullName>
    </submittedName>
</protein>
<gene>
    <name evidence="2" type="ORF">BU24DRAFT_468520</name>
</gene>
<feature type="compositionally biased region" description="Polar residues" evidence="1">
    <location>
        <begin position="12"/>
        <end position="22"/>
    </location>
</feature>
<feature type="region of interest" description="Disordered" evidence="1">
    <location>
        <begin position="1"/>
        <end position="79"/>
    </location>
</feature>
<evidence type="ECO:0000313" key="2">
    <source>
        <dbReference type="EMBL" id="KAF2008724.1"/>
    </source>
</evidence>
<keyword evidence="3" id="KW-1185">Reference proteome</keyword>
<name>A0A6A5X7G0_9PLEO</name>
<dbReference type="EMBL" id="ML978081">
    <property type="protein sequence ID" value="KAF2008724.1"/>
    <property type="molecule type" value="Genomic_DNA"/>
</dbReference>
<sequence length="986" mass="111669">METDEKRPTELDNASATNQSRAETNERSTGDPIWRSTVPMDELCIQDCTLDSGGEDAGWENAHEDSSASCNDDSNANESLDSNQEVLDALDEHNSRARIRHNNLGSSEPKRQRRDDWTRNLFDSPEDEARRDVSRRDRQQREEQAIEDPLTAQSAERLHKILRELWNGCGHHNGQDDIMEHDLAHGTNCHRLQATYPNLTHDGEQEQLLSLGSSGPRRLLTNVGLSIDGFPREAGVPRASFASSDKLQLLYEGTSGSQEKRPRICLQLEQTETPESIGEEHFDTDSLIIVAKGTGLFRKPIRLCPIHDVQRNLASSLHLPIPIRTIDTTGTVQQRNFTINEIPHTYIGTADGWVGNIYLCFPHMIHNTDEKKKTTYLEKDQLAQFYDEVLYPALHNVLPGTAFANLPLSHHLAEMGACAKSKENQTRGIGYKQKAHYSVPPEQNAQLWTEIERTINDPEKSLGHFRDAFISFDVKNIKTEAQAHDLYEAMEKFDEKLSEYFDEEYVSQMALDLGLFIGSRCPSPSVSNSGYPAVTYLWKKCCVEDLHAKLIKEGFNNSKGNYSVYNVGNLGDTVCLTVEPPKKSTDAKGGLCYIQAYSQAKILTEAQGIYPLQDESLKELAVGSAAYSYAASAARSTHARKWDNVTTKYASGKQRLRDSLKSPHANSYSVRFEMRILRKLWSAIKRRAKAARDNLLVPKHQGVPPSVWSVGTTEFINYLYGNYDKYLSLLEMCAITTQATGRSVQQMQFMRVLIELIQSFQNAELQRNYALWIDKRDIKGETRYGLGFQHTLTQYGYAWFACNRVDWDRLQFLDSISQKLAGISKAYLLSWFPDSDGVLFDSPITLGDFKNLLISAPLGSVAEKEILILLALTICKVYRADVLKALEKEIRAEASHLIRPDEIEFSRSGFQSALSTDLVFVAQNLTCAKTPREMFKWIWGNDSPYNRVHIVTRPYRQQLHTISNLFATELDYLQAQWEETLYSKKG</sequence>
<feature type="compositionally biased region" description="Basic and acidic residues" evidence="1">
    <location>
        <begin position="127"/>
        <end position="144"/>
    </location>
</feature>
<dbReference type="OrthoDB" id="3563855at2759"/>
<feature type="compositionally biased region" description="Low complexity" evidence="1">
    <location>
        <begin position="67"/>
        <end position="79"/>
    </location>
</feature>
<accession>A0A6A5X7G0</accession>
<evidence type="ECO:0000313" key="3">
    <source>
        <dbReference type="Proteomes" id="UP000799778"/>
    </source>
</evidence>
<evidence type="ECO:0000256" key="1">
    <source>
        <dbReference type="SAM" id="MobiDB-lite"/>
    </source>
</evidence>
<reference evidence="2" key="1">
    <citation type="journal article" date="2020" name="Stud. Mycol.">
        <title>101 Dothideomycetes genomes: a test case for predicting lifestyles and emergence of pathogens.</title>
        <authorList>
            <person name="Haridas S."/>
            <person name="Albert R."/>
            <person name="Binder M."/>
            <person name="Bloem J."/>
            <person name="Labutti K."/>
            <person name="Salamov A."/>
            <person name="Andreopoulos B."/>
            <person name="Baker S."/>
            <person name="Barry K."/>
            <person name="Bills G."/>
            <person name="Bluhm B."/>
            <person name="Cannon C."/>
            <person name="Castanera R."/>
            <person name="Culley D."/>
            <person name="Daum C."/>
            <person name="Ezra D."/>
            <person name="Gonzalez J."/>
            <person name="Henrissat B."/>
            <person name="Kuo A."/>
            <person name="Liang C."/>
            <person name="Lipzen A."/>
            <person name="Lutzoni F."/>
            <person name="Magnuson J."/>
            <person name="Mondo S."/>
            <person name="Nolan M."/>
            <person name="Ohm R."/>
            <person name="Pangilinan J."/>
            <person name="Park H.-J."/>
            <person name="Ramirez L."/>
            <person name="Alfaro M."/>
            <person name="Sun H."/>
            <person name="Tritt A."/>
            <person name="Yoshinaga Y."/>
            <person name="Zwiers L.-H."/>
            <person name="Turgeon B."/>
            <person name="Goodwin S."/>
            <person name="Spatafora J."/>
            <person name="Crous P."/>
            <person name="Grigoriev I."/>
        </authorList>
    </citation>
    <scope>NUCLEOTIDE SEQUENCE</scope>
    <source>
        <strain evidence="2">CBS 175.79</strain>
    </source>
</reference>
<feature type="compositionally biased region" description="Basic and acidic residues" evidence="1">
    <location>
        <begin position="1"/>
        <end position="10"/>
    </location>
</feature>
<dbReference type="Proteomes" id="UP000799778">
    <property type="component" value="Unassembled WGS sequence"/>
</dbReference>
<proteinExistence type="predicted"/>
<dbReference type="RefSeq" id="XP_033377063.1">
    <property type="nucleotide sequence ID" value="XM_033532532.1"/>
</dbReference>